<evidence type="ECO:0000313" key="2">
    <source>
        <dbReference type="EMBL" id="KAG7391852.1"/>
    </source>
</evidence>
<dbReference type="Proteomes" id="UP000693981">
    <property type="component" value="Unassembled WGS sequence"/>
</dbReference>
<dbReference type="InterPro" id="IPR009305">
    <property type="entry name" value="Mpo1-like"/>
</dbReference>
<dbReference type="GO" id="GO:0005783">
    <property type="term" value="C:endoplasmic reticulum"/>
    <property type="evidence" value="ECO:0007669"/>
    <property type="project" value="TreeGrafter"/>
</dbReference>
<feature type="transmembrane region" description="Helical" evidence="1">
    <location>
        <begin position="63"/>
        <end position="83"/>
    </location>
</feature>
<dbReference type="GO" id="GO:0046521">
    <property type="term" value="P:sphingoid catabolic process"/>
    <property type="evidence" value="ECO:0007669"/>
    <property type="project" value="TreeGrafter"/>
</dbReference>
<proteinExistence type="predicted"/>
<dbReference type="PANTHER" id="PTHR28026:SF9">
    <property type="entry name" value="2-HYDROXY-PALMITIC ACID DIOXYGENASE MPO1"/>
    <property type="match status" value="1"/>
</dbReference>
<dbReference type="EMBL" id="JAGDFL010000349">
    <property type="protein sequence ID" value="KAG7391852.1"/>
    <property type="molecule type" value="Genomic_DNA"/>
</dbReference>
<dbReference type="AlphaFoldDB" id="A0A8T1WCN6"/>
<organism evidence="2 3">
    <name type="scientific">Phytophthora boehmeriae</name>
    <dbReference type="NCBI Taxonomy" id="109152"/>
    <lineage>
        <taxon>Eukaryota</taxon>
        <taxon>Sar</taxon>
        <taxon>Stramenopiles</taxon>
        <taxon>Oomycota</taxon>
        <taxon>Peronosporomycetes</taxon>
        <taxon>Peronosporales</taxon>
        <taxon>Peronosporaceae</taxon>
        <taxon>Phytophthora</taxon>
    </lineage>
</organism>
<feature type="transmembrane region" description="Helical" evidence="1">
    <location>
        <begin position="89"/>
        <end position="109"/>
    </location>
</feature>
<accession>A0A8T1WCN6</accession>
<gene>
    <name evidence="2" type="ORF">PHYBOEH_006543</name>
</gene>
<dbReference type="GO" id="GO:0016020">
    <property type="term" value="C:membrane"/>
    <property type="evidence" value="ECO:0007669"/>
    <property type="project" value="GOC"/>
</dbReference>
<comment type="caution">
    <text evidence="2">The sequence shown here is derived from an EMBL/GenBank/DDBJ whole genome shotgun (WGS) entry which is preliminary data.</text>
</comment>
<sequence length="298" mass="34637">MVAWADRFDLEKQVTFYLSYHDNKINQIIHFACIWQIFISALCMFASLEAFAEQPKAIGWLPYSQYMLLNPSCILAGVYMVWYIQLDHIAGSLGAVLVFISYLFANYFVQDYAPENFDRPGWQIALGVHCFAWIMQFIGHGVFERRKPALFDSLDQALVTAPMFVLLEALFAFGYRPELYKRVTAAAKENIKAFRAATLSTTTETNEGKILKVASSDGPRSHRMLKTHHKAFEDDEDDENDEEERLLWNLKYKFWLKTGEDPMSIYKKLGLSGLGQKAYLHPNFKHYIKFSEKWRNKY</sequence>
<feature type="transmembrane region" description="Helical" evidence="1">
    <location>
        <begin position="121"/>
        <end position="138"/>
    </location>
</feature>
<keyword evidence="1" id="KW-1133">Transmembrane helix</keyword>
<keyword evidence="1" id="KW-0812">Transmembrane</keyword>
<evidence type="ECO:0000313" key="3">
    <source>
        <dbReference type="Proteomes" id="UP000693981"/>
    </source>
</evidence>
<feature type="transmembrane region" description="Helical" evidence="1">
    <location>
        <begin position="158"/>
        <end position="175"/>
    </location>
</feature>
<keyword evidence="1" id="KW-0472">Membrane</keyword>
<dbReference type="Pfam" id="PF06127">
    <property type="entry name" value="Mpo1-like"/>
    <property type="match status" value="1"/>
</dbReference>
<feature type="transmembrane region" description="Helical" evidence="1">
    <location>
        <begin position="28"/>
        <end position="51"/>
    </location>
</feature>
<keyword evidence="3" id="KW-1185">Reference proteome</keyword>
<dbReference type="OrthoDB" id="2124888at2759"/>
<protein>
    <submittedName>
        <fullName evidence="2">Uncharacterized protein</fullName>
    </submittedName>
</protein>
<name>A0A8T1WCN6_9STRA</name>
<reference evidence="2" key="1">
    <citation type="submission" date="2021-02" db="EMBL/GenBank/DDBJ databases">
        <authorList>
            <person name="Palmer J.M."/>
        </authorList>
    </citation>
    <scope>NUCLEOTIDE SEQUENCE</scope>
    <source>
        <strain evidence="2">SCRP23</strain>
    </source>
</reference>
<dbReference type="PANTHER" id="PTHR28026">
    <property type="entry name" value="DUF962 DOMAIN PROTEIN (AFU_ORTHOLOGUE AFUA_8G05310)"/>
    <property type="match status" value="1"/>
</dbReference>
<evidence type="ECO:0000256" key="1">
    <source>
        <dbReference type="SAM" id="Phobius"/>
    </source>
</evidence>